<feature type="domain" description="DUF4351" evidence="1">
    <location>
        <begin position="216"/>
        <end position="265"/>
    </location>
</feature>
<organism evidence="2 3">
    <name type="scientific">[Phormidium ambiguum] IAM M-71</name>
    <dbReference type="NCBI Taxonomy" id="454136"/>
    <lineage>
        <taxon>Bacteria</taxon>
        <taxon>Bacillati</taxon>
        <taxon>Cyanobacteriota</taxon>
        <taxon>Cyanophyceae</taxon>
        <taxon>Oscillatoriophycideae</taxon>
        <taxon>Aerosakkonematales</taxon>
        <taxon>Aerosakkonemataceae</taxon>
        <taxon>Floridanema</taxon>
    </lineage>
</organism>
<dbReference type="STRING" id="454136.NIES2119_20005"/>
<evidence type="ECO:0000313" key="3">
    <source>
        <dbReference type="Proteomes" id="UP000185860"/>
    </source>
</evidence>
<dbReference type="Pfam" id="PF14261">
    <property type="entry name" value="DUF4351"/>
    <property type="match status" value="1"/>
</dbReference>
<protein>
    <recommendedName>
        <fullName evidence="1">DUF4351 domain-containing protein</fullName>
    </recommendedName>
</protein>
<evidence type="ECO:0000259" key="1">
    <source>
        <dbReference type="Pfam" id="PF14261"/>
    </source>
</evidence>
<accession>A0A1U7IF44</accession>
<dbReference type="AlphaFoldDB" id="A0A1U7IF44"/>
<comment type="caution">
    <text evidence="2">The sequence shown here is derived from an EMBL/GenBank/DDBJ whole genome shotgun (WGS) entry which is preliminary data.</text>
</comment>
<dbReference type="InterPro" id="IPR025587">
    <property type="entry name" value="DUF4351"/>
</dbReference>
<gene>
    <name evidence="2" type="ORF">NIES2119_20005</name>
</gene>
<sequence>MIDHDRLFKELLTTFFFQFIELFFPEVATYLERDSLTFLDKEIFTDVTAGEQYEADLVAKVRFRGEESFFLIHTLPEGMPEAEVGCYMFTRFTRLYEKYGFPVYPVVIFPYYVPLHLKRDTYRLEFVNQDIVRFNYKVIYLAELHWRDFLHYRNPVAIALMAKMRVAPEERLTVITECLRMMGMVTLDSAKKLLIARFVDANLPLPAVEGRKFLLSLLMNSLKRCLGEISSEVEARICNLSIEQIAELGKEQFKFSDAADLVDWLDREVTN</sequence>
<name>A0A1U7IF44_9CYAN</name>
<dbReference type="EMBL" id="MRCE01000021">
    <property type="protein sequence ID" value="OKH35542.1"/>
    <property type="molecule type" value="Genomic_DNA"/>
</dbReference>
<dbReference type="PANTHER" id="PTHR35586">
    <property type="entry name" value="SLL1691 PROTEIN"/>
    <property type="match status" value="1"/>
</dbReference>
<dbReference type="PANTHER" id="PTHR35586:SF1">
    <property type="entry name" value="SLL1691 PROTEIN"/>
    <property type="match status" value="1"/>
</dbReference>
<evidence type="ECO:0000313" key="2">
    <source>
        <dbReference type="EMBL" id="OKH35542.1"/>
    </source>
</evidence>
<dbReference type="Proteomes" id="UP000185860">
    <property type="component" value="Unassembled WGS sequence"/>
</dbReference>
<proteinExistence type="predicted"/>
<reference evidence="2 3" key="1">
    <citation type="submission" date="2016-11" db="EMBL/GenBank/DDBJ databases">
        <title>Draft Genome Sequences of Nine Cyanobacterial Strains from Diverse Habitats.</title>
        <authorList>
            <person name="Zhu T."/>
            <person name="Hou S."/>
            <person name="Lu X."/>
            <person name="Hess W.R."/>
        </authorList>
    </citation>
    <scope>NUCLEOTIDE SEQUENCE [LARGE SCALE GENOMIC DNA]</scope>
    <source>
        <strain evidence="2 3">IAM M-71</strain>
    </source>
</reference>